<accession>A0A1G2P3L5</accession>
<dbReference type="InterPro" id="IPR029063">
    <property type="entry name" value="SAM-dependent_MTases_sf"/>
</dbReference>
<dbReference type="GO" id="GO:0008757">
    <property type="term" value="F:S-adenosylmethionine-dependent methyltransferase activity"/>
    <property type="evidence" value="ECO:0007669"/>
    <property type="project" value="InterPro"/>
</dbReference>
<sequence length="210" mass="24097">MKNLKNTREVIAHTAHFVSGKTLDFGAGSAKYRNLIVPHTSEYITFDMIKGTNIDVVGDALNPPFPNNHFDTVISTQVLEHVEKPWIMVSEIGRILKPGGVCIITAPFMAPYHADPHDFFRFTIEGLASLFVNNEFEIIEHDSYGKIFSVLSEMIHFMFFSPYRRSTKRRDLWGGRIMRRVESLAYLLDKSLKNKIIYPNGYVVARKKRT</sequence>
<organism evidence="2 3">
    <name type="scientific">Candidatus Taylorbacteria bacterium RIFCSPLOWO2_12_FULL_43_20</name>
    <dbReference type="NCBI Taxonomy" id="1802332"/>
    <lineage>
        <taxon>Bacteria</taxon>
        <taxon>Candidatus Tayloriibacteriota</taxon>
    </lineage>
</organism>
<gene>
    <name evidence="2" type="ORF">A3G52_02280</name>
</gene>
<feature type="domain" description="Methyltransferase type 11" evidence="1">
    <location>
        <begin position="23"/>
        <end position="104"/>
    </location>
</feature>
<comment type="caution">
    <text evidence="2">The sequence shown here is derived from an EMBL/GenBank/DDBJ whole genome shotgun (WGS) entry which is preliminary data.</text>
</comment>
<proteinExistence type="predicted"/>
<dbReference type="CDD" id="cd02440">
    <property type="entry name" value="AdoMet_MTases"/>
    <property type="match status" value="1"/>
</dbReference>
<evidence type="ECO:0000259" key="1">
    <source>
        <dbReference type="Pfam" id="PF08241"/>
    </source>
</evidence>
<dbReference type="EMBL" id="MHSK01000003">
    <property type="protein sequence ID" value="OHA42920.1"/>
    <property type="molecule type" value="Genomic_DNA"/>
</dbReference>
<dbReference type="InterPro" id="IPR013216">
    <property type="entry name" value="Methyltransf_11"/>
</dbReference>
<reference evidence="2 3" key="1">
    <citation type="journal article" date="2016" name="Nat. Commun.">
        <title>Thousands of microbial genomes shed light on interconnected biogeochemical processes in an aquifer system.</title>
        <authorList>
            <person name="Anantharaman K."/>
            <person name="Brown C.T."/>
            <person name="Hug L.A."/>
            <person name="Sharon I."/>
            <person name="Castelle C.J."/>
            <person name="Probst A.J."/>
            <person name="Thomas B.C."/>
            <person name="Singh A."/>
            <person name="Wilkins M.J."/>
            <person name="Karaoz U."/>
            <person name="Brodie E.L."/>
            <person name="Williams K.H."/>
            <person name="Hubbard S.S."/>
            <person name="Banfield J.F."/>
        </authorList>
    </citation>
    <scope>NUCLEOTIDE SEQUENCE [LARGE SCALE GENOMIC DNA]</scope>
</reference>
<evidence type="ECO:0000313" key="2">
    <source>
        <dbReference type="EMBL" id="OHA42920.1"/>
    </source>
</evidence>
<name>A0A1G2P3L5_9BACT</name>
<dbReference type="Proteomes" id="UP000177269">
    <property type="component" value="Unassembled WGS sequence"/>
</dbReference>
<dbReference type="SUPFAM" id="SSF53335">
    <property type="entry name" value="S-adenosyl-L-methionine-dependent methyltransferases"/>
    <property type="match status" value="1"/>
</dbReference>
<protein>
    <recommendedName>
        <fullName evidence="1">Methyltransferase type 11 domain-containing protein</fullName>
    </recommendedName>
</protein>
<dbReference type="Gene3D" id="3.40.50.150">
    <property type="entry name" value="Vaccinia Virus protein VP39"/>
    <property type="match status" value="1"/>
</dbReference>
<dbReference type="AlphaFoldDB" id="A0A1G2P3L5"/>
<dbReference type="Pfam" id="PF08241">
    <property type="entry name" value="Methyltransf_11"/>
    <property type="match status" value="1"/>
</dbReference>
<evidence type="ECO:0000313" key="3">
    <source>
        <dbReference type="Proteomes" id="UP000177269"/>
    </source>
</evidence>